<feature type="domain" description="PCI" evidence="8">
    <location>
        <begin position="318"/>
        <end position="499"/>
    </location>
</feature>
<comment type="function">
    <text evidence="6">RNA-binding component of the eukaryotic translation initiation factor 3 (eIF-3) complex, which is involved in protein synthesis of a specialized repertoire of mRNAs and, together with other initiation factors, stimulates binding of mRNA and methionyl-tRNAi to the 40S ribosome. The eIF-3 complex specifically targets and initiates translation of a subset of mRNAs involved in cell proliferation.</text>
</comment>
<feature type="compositionally biased region" description="Basic and acidic residues" evidence="7">
    <location>
        <begin position="936"/>
        <end position="1168"/>
    </location>
</feature>
<comment type="subcellular location">
    <subcellularLocation>
        <location evidence="1 6">Cytoplasm</location>
    </subcellularLocation>
</comment>
<evidence type="ECO:0000256" key="5">
    <source>
        <dbReference type="ARBA" id="ARBA00022917"/>
    </source>
</evidence>
<reference evidence="9 10" key="1">
    <citation type="journal article" date="2024" name="BMC Genomics">
        <title>Genome assembly of redclaw crayfish (Cherax quadricarinatus) provides insights into its immune adaptation and hypoxia tolerance.</title>
        <authorList>
            <person name="Liu Z."/>
            <person name="Zheng J."/>
            <person name="Li H."/>
            <person name="Fang K."/>
            <person name="Wang S."/>
            <person name="He J."/>
            <person name="Zhou D."/>
            <person name="Weng S."/>
            <person name="Chi M."/>
            <person name="Gu Z."/>
            <person name="He J."/>
            <person name="Li F."/>
            <person name="Wang M."/>
        </authorList>
    </citation>
    <scope>NUCLEOTIDE SEQUENCE [LARGE SCALE GENOMIC DNA]</scope>
    <source>
        <strain evidence="9">ZL_2023a</strain>
    </source>
</reference>
<evidence type="ECO:0000256" key="1">
    <source>
        <dbReference type="ARBA" id="ARBA00004496"/>
    </source>
</evidence>
<feature type="coiled-coil region" evidence="6">
    <location>
        <begin position="664"/>
        <end position="702"/>
    </location>
</feature>
<dbReference type="GO" id="GO:0003729">
    <property type="term" value="F:mRNA binding"/>
    <property type="evidence" value="ECO:0007669"/>
    <property type="project" value="TreeGrafter"/>
</dbReference>
<dbReference type="InterPro" id="IPR054711">
    <property type="entry name" value="eIF3a_PCI_TPR-like"/>
</dbReference>
<dbReference type="Proteomes" id="UP001445076">
    <property type="component" value="Unassembled WGS sequence"/>
</dbReference>
<dbReference type="FunFam" id="1.25.40.860:FF:000007">
    <property type="entry name" value="Eukaryotic translation initiation factor 3 subunit A"/>
    <property type="match status" value="1"/>
</dbReference>
<dbReference type="EMBL" id="JARKIK010000006">
    <property type="protein sequence ID" value="KAK8751340.1"/>
    <property type="molecule type" value="Genomic_DNA"/>
</dbReference>
<feature type="compositionally biased region" description="Basic and acidic residues" evidence="7">
    <location>
        <begin position="1178"/>
        <end position="1229"/>
    </location>
</feature>
<dbReference type="GO" id="GO:0002188">
    <property type="term" value="P:translation reinitiation"/>
    <property type="evidence" value="ECO:0007669"/>
    <property type="project" value="TreeGrafter"/>
</dbReference>
<dbReference type="GO" id="GO:0001732">
    <property type="term" value="P:formation of cytoplasmic translation initiation complex"/>
    <property type="evidence" value="ECO:0007669"/>
    <property type="project" value="UniProtKB-UniRule"/>
</dbReference>
<comment type="subunit">
    <text evidence="6">Component of the eukaryotic translation initiation factor 3 (eIF-3) complex.</text>
</comment>
<evidence type="ECO:0000256" key="7">
    <source>
        <dbReference type="SAM" id="MobiDB-lite"/>
    </source>
</evidence>
<dbReference type="GO" id="GO:0043614">
    <property type="term" value="C:multi-eIF complex"/>
    <property type="evidence" value="ECO:0007669"/>
    <property type="project" value="TreeGrafter"/>
</dbReference>
<dbReference type="GO" id="GO:0016282">
    <property type="term" value="C:eukaryotic 43S preinitiation complex"/>
    <property type="evidence" value="ECO:0007669"/>
    <property type="project" value="UniProtKB-UniRule"/>
</dbReference>
<dbReference type="GO" id="GO:0071541">
    <property type="term" value="C:eukaryotic translation initiation factor 3 complex, eIF3m"/>
    <property type="evidence" value="ECO:0007669"/>
    <property type="project" value="TreeGrafter"/>
</dbReference>
<keyword evidence="3 6" id="KW-0396">Initiation factor</keyword>
<dbReference type="AlphaFoldDB" id="A0AAW0Y7J9"/>
<dbReference type="InterPro" id="IPR000717">
    <property type="entry name" value="PCI_dom"/>
</dbReference>
<dbReference type="GO" id="GO:0003743">
    <property type="term" value="F:translation initiation factor activity"/>
    <property type="evidence" value="ECO:0007669"/>
    <property type="project" value="UniProtKB-UniRule"/>
</dbReference>
<feature type="region of interest" description="Disordered" evidence="7">
    <location>
        <begin position="792"/>
        <end position="1241"/>
    </location>
</feature>
<dbReference type="HAMAP" id="MF_03000">
    <property type="entry name" value="eIF3a"/>
    <property type="match status" value="1"/>
</dbReference>
<dbReference type="Pfam" id="PF22591">
    <property type="entry name" value="eIF3a_PCI_TPR-like"/>
    <property type="match status" value="1"/>
</dbReference>
<gene>
    <name evidence="9" type="ORF">OTU49_014270</name>
</gene>
<evidence type="ECO:0000313" key="9">
    <source>
        <dbReference type="EMBL" id="KAK8751340.1"/>
    </source>
</evidence>
<evidence type="ECO:0000313" key="10">
    <source>
        <dbReference type="Proteomes" id="UP001445076"/>
    </source>
</evidence>
<name>A0AAW0Y7J9_CHEQU</name>
<feature type="compositionally biased region" description="Basic and acidic residues" evidence="7">
    <location>
        <begin position="914"/>
        <end position="924"/>
    </location>
</feature>
<sequence>MMSRQYQRPENALKRASEFIDVGKPNRALEVLYEVIKRGKMRNTYSEKLLEPIMFKYLELCVDLKKSHLAKEGLYQYRNIFQSVNVSSLETVVRHYLSLADERTEAARKESHQAVVDVDDLDNLATPEEILLSAVSGEDAQDRSDRTILTPWVKFLWESYRQCLELLRTNSRVERLYHDIAKQAFKFCEKYTRKTEFRKLCDNLRTHLSHIQKQQGSATAVNLNNPETQQMNLETRLEQLTYAIKMELWQEAYKAIEDISDLMTKSKKMPKPHVMASYYQKLSLVFWKAGNMLFHAAALFKLFQLLRDQKKNITAEEVGKRASIVLIATLAIPLPSAHPEFDRFIETEKSALEKIDKLATLLSLPKPPTRVSLIRDLIRFNVVTAVPIELQNLYKLMEVEFDPLHLCTRMQSNIEWIQEHPELGLTQYVPALQEMTITRLVKQVAQLYQSITFKRLLELSVFVGGFHLERILVDLVRHNDMQIRVDHRSECIHFGADLSESQREDLPEGPMLQSLPSEMIRCQLVQMGSALQSCLDLIVPDNKKKEMEPMRAQTIQFYQQTKQREHLKILQRQHIIEERKEMLENQNLEREESIRRAQEQQLKKQKEEEQQRLEREASLREKARQEEQLKQIQTKQIKDRLMQISQTSYGQKMMEKFDEEELLNLGAEEILQRQVEELEKERKELQQRLKAQEKKVDFFERAKRLVEIPLLKKMLEDEKERDKDFWQSQEEERVKKLVEEHQVSLEHSRRLKRMQSDRIEFLNQLKSSRRSEIEKKLNDFNARLEVERKKRLAERKEQRRRERRDTYYRKKAEEEQQRRDEELKKAREEQERLEREQREREEQEYFERKAQLDRQAELQRERERAIEEKQRMDAGRRIGVEETGWRRGPSRDEQREEPKDETPPPPPPAVSGHPAREPEREGGERSGVWRAGGGGWREKEREKLDVWRRKDDDADREPVPEPRDRGNRDIRQDEPPPPPRDRGNRDIRRDEPPKDLRRDREDRVGFGRDREERGGGLGREREERGFGRDRDDRFGRDREDRGGFSRERDDRFGSRDERGTFGSRDDRDGGDWRRGPSRSERDFGRSDRDFNRGERSERGFGRDRDFGSSRGDRDFGGRDRDFGSRGDRDFGGRRELDRDRDRGFGGRRMDLDDRRGGDRGPTRADEGGSWRSAAPPPPRERTRVEERERIGTEDRRSGIGDEKRANVWRSREESRKDELQEEKPRPSREEQDEDGWTTVRR</sequence>
<evidence type="ECO:0000256" key="2">
    <source>
        <dbReference type="ARBA" id="ARBA00022490"/>
    </source>
</evidence>
<dbReference type="PANTHER" id="PTHR14005">
    <property type="entry name" value="EUKARYOTIC TRANSLATION INITIATION FACTOR 3, THETA SUBUNIT"/>
    <property type="match status" value="1"/>
</dbReference>
<dbReference type="InterPro" id="IPR027512">
    <property type="entry name" value="EIF3A"/>
</dbReference>
<evidence type="ECO:0000256" key="6">
    <source>
        <dbReference type="HAMAP-Rule" id="MF_03000"/>
    </source>
</evidence>
<keyword evidence="2 6" id="KW-0963">Cytoplasm</keyword>
<organism evidence="9 10">
    <name type="scientific">Cherax quadricarinatus</name>
    <name type="common">Australian red claw crayfish</name>
    <dbReference type="NCBI Taxonomy" id="27406"/>
    <lineage>
        <taxon>Eukaryota</taxon>
        <taxon>Metazoa</taxon>
        <taxon>Ecdysozoa</taxon>
        <taxon>Arthropoda</taxon>
        <taxon>Crustacea</taxon>
        <taxon>Multicrustacea</taxon>
        <taxon>Malacostraca</taxon>
        <taxon>Eumalacostraca</taxon>
        <taxon>Eucarida</taxon>
        <taxon>Decapoda</taxon>
        <taxon>Pleocyemata</taxon>
        <taxon>Astacidea</taxon>
        <taxon>Parastacoidea</taxon>
        <taxon>Parastacidae</taxon>
        <taxon>Cherax</taxon>
    </lineage>
</organism>
<dbReference type="Gene3D" id="1.25.40.860">
    <property type="match status" value="1"/>
</dbReference>
<comment type="similarity">
    <text evidence="6">Belongs to the eIF-3 subunit A family.</text>
</comment>
<accession>A0AAW0Y7J9</accession>
<dbReference type="Pfam" id="PF01399">
    <property type="entry name" value="PCI"/>
    <property type="match status" value="1"/>
</dbReference>
<dbReference type="GO" id="GO:0033290">
    <property type="term" value="C:eukaryotic 48S preinitiation complex"/>
    <property type="evidence" value="ECO:0007669"/>
    <property type="project" value="UniProtKB-UniRule"/>
</dbReference>
<evidence type="ECO:0000256" key="3">
    <source>
        <dbReference type="ARBA" id="ARBA00022540"/>
    </source>
</evidence>
<proteinExistence type="inferred from homology"/>
<feature type="compositionally biased region" description="Basic and acidic residues" evidence="7">
    <location>
        <begin position="792"/>
        <end position="902"/>
    </location>
</feature>
<protein>
    <recommendedName>
        <fullName evidence="6">Eukaryotic translation initiation factor 3 subunit A</fullName>
        <shortName evidence="6">eIF3a</shortName>
    </recommendedName>
    <alternativeName>
        <fullName evidence="6">Eukaryotic translation initiation factor 3 subunit 10</fullName>
    </alternativeName>
</protein>
<dbReference type="FunFam" id="4.10.860.10:FF:000001">
    <property type="entry name" value="Eukaryotic translation initiation factor 3 subunit A"/>
    <property type="match status" value="1"/>
</dbReference>
<dbReference type="GO" id="GO:0071540">
    <property type="term" value="C:eukaryotic translation initiation factor 3 complex, eIF3e"/>
    <property type="evidence" value="ECO:0007669"/>
    <property type="project" value="TreeGrafter"/>
</dbReference>
<dbReference type="PANTHER" id="PTHR14005:SF0">
    <property type="entry name" value="EUKARYOTIC TRANSLATION INITIATION FACTOR 3 SUBUNIT A"/>
    <property type="match status" value="1"/>
</dbReference>
<evidence type="ECO:0000256" key="4">
    <source>
        <dbReference type="ARBA" id="ARBA00022884"/>
    </source>
</evidence>
<dbReference type="Gene3D" id="4.10.860.10">
    <property type="entry name" value="UVR domain"/>
    <property type="match status" value="1"/>
</dbReference>
<evidence type="ECO:0000259" key="8">
    <source>
        <dbReference type="PROSITE" id="PS50250"/>
    </source>
</evidence>
<comment type="caution">
    <text evidence="9">The sequence shown here is derived from an EMBL/GenBank/DDBJ whole genome shotgun (WGS) entry which is preliminary data.</text>
</comment>
<dbReference type="SMART" id="SM00088">
    <property type="entry name" value="PINT"/>
    <property type="match status" value="1"/>
</dbReference>
<keyword evidence="6" id="KW-0175">Coiled coil</keyword>
<feature type="region of interest" description="Disordered" evidence="7">
    <location>
        <begin position="601"/>
        <end position="624"/>
    </location>
</feature>
<keyword evidence="10" id="KW-1185">Reference proteome</keyword>
<dbReference type="PROSITE" id="PS50250">
    <property type="entry name" value="PCI"/>
    <property type="match status" value="1"/>
</dbReference>
<keyword evidence="5 6" id="KW-0648">Protein biosynthesis</keyword>
<keyword evidence="4 6" id="KW-0694">RNA-binding</keyword>